<dbReference type="PANTHER" id="PTHR43431">
    <property type="entry name" value="OXIDOREDUCTASE, SHORT CHAIN DEHYDROGENASE/REDUCTASE FAMILY (AFU_ORTHOLOGUE AFUA_5G14000)"/>
    <property type="match status" value="1"/>
</dbReference>
<dbReference type="EMBL" id="SNWD01000005">
    <property type="protein sequence ID" value="TDN82813.1"/>
    <property type="molecule type" value="Genomic_DNA"/>
</dbReference>
<dbReference type="Proteomes" id="UP000295493">
    <property type="component" value="Unassembled WGS sequence"/>
</dbReference>
<name>A0A4R6FMR3_9SPHN</name>
<dbReference type="PRINTS" id="PR00081">
    <property type="entry name" value="GDHRDH"/>
</dbReference>
<evidence type="ECO:0000313" key="2">
    <source>
        <dbReference type="Proteomes" id="UP000295493"/>
    </source>
</evidence>
<gene>
    <name evidence="1" type="ORF">EV664_1059</name>
</gene>
<dbReference type="InterPro" id="IPR036291">
    <property type="entry name" value="NAD(P)-bd_dom_sf"/>
</dbReference>
<reference evidence="1 2" key="1">
    <citation type="submission" date="2019-03" db="EMBL/GenBank/DDBJ databases">
        <title>Genomic Encyclopedia of Type Strains, Phase IV (KMG-IV): sequencing the most valuable type-strain genomes for metagenomic binning, comparative biology and taxonomic classification.</title>
        <authorList>
            <person name="Goeker M."/>
        </authorList>
    </citation>
    <scope>NUCLEOTIDE SEQUENCE [LARGE SCALE GENOMIC DNA]</scope>
    <source>
        <strain evidence="1 2">DSM 25059</strain>
    </source>
</reference>
<comment type="caution">
    <text evidence="1">The sequence shown here is derived from an EMBL/GenBank/DDBJ whole genome shotgun (WGS) entry which is preliminary data.</text>
</comment>
<dbReference type="OrthoDB" id="5513072at2"/>
<accession>A0A4R6FMR3</accession>
<dbReference type="InterPro" id="IPR002347">
    <property type="entry name" value="SDR_fam"/>
</dbReference>
<dbReference type="PANTHER" id="PTHR43431:SF7">
    <property type="entry name" value="OXIDOREDUCTASE, SHORT CHAIN DEHYDROGENASE_REDUCTASE FAMILY (AFU_ORTHOLOGUE AFUA_5G14000)"/>
    <property type="match status" value="1"/>
</dbReference>
<dbReference type="RefSeq" id="WP_133495375.1">
    <property type="nucleotide sequence ID" value="NZ_BMLU01000005.1"/>
</dbReference>
<dbReference type="Pfam" id="PF00106">
    <property type="entry name" value="adh_short"/>
    <property type="match status" value="1"/>
</dbReference>
<dbReference type="Gene3D" id="3.40.50.720">
    <property type="entry name" value="NAD(P)-binding Rossmann-like Domain"/>
    <property type="match status" value="1"/>
</dbReference>
<proteinExistence type="predicted"/>
<organism evidence="1 2">
    <name type="scientific">Stakelama pacifica</name>
    <dbReference type="NCBI Taxonomy" id="517720"/>
    <lineage>
        <taxon>Bacteria</taxon>
        <taxon>Pseudomonadati</taxon>
        <taxon>Pseudomonadota</taxon>
        <taxon>Alphaproteobacteria</taxon>
        <taxon>Sphingomonadales</taxon>
        <taxon>Sphingomonadaceae</taxon>
        <taxon>Stakelama</taxon>
    </lineage>
</organism>
<sequence length="236" mass="25051">MAIDERPVAVVVGAGPGNGGALAERFSKGGYQVALLARSNEKLEAMASQIAHSEAVACDVTDAASISRAFAHIRENMGLVEALLYNAGSGVFATVQRLSPDDFEASWRINAMGLLLCAQQVIPAMTDKGSGSIIITGATASLRGSQKTAAFAPAKAAERALAQSMAKSLWPLGIHVGLLIVDGVVDQPAVRSIMRDKPDDFFVSPDGLADTAWSLHRQVRQAWSFEVEVRPYGENW</sequence>
<keyword evidence="2" id="KW-1185">Reference proteome</keyword>
<protein>
    <submittedName>
        <fullName evidence="1">NADP-dependent 3-hydroxy acid dehydrogenase YdfG</fullName>
    </submittedName>
</protein>
<evidence type="ECO:0000313" key="1">
    <source>
        <dbReference type="EMBL" id="TDN82813.1"/>
    </source>
</evidence>
<dbReference type="AlphaFoldDB" id="A0A4R6FMR3"/>
<dbReference type="SUPFAM" id="SSF51735">
    <property type="entry name" value="NAD(P)-binding Rossmann-fold domains"/>
    <property type="match status" value="1"/>
</dbReference>